<evidence type="ECO:0000256" key="1">
    <source>
        <dbReference type="ARBA" id="ARBA00022801"/>
    </source>
</evidence>
<dbReference type="AlphaFoldDB" id="A0A3F3PL40"/>
<dbReference type="PANTHER" id="PTHR48081:SF8">
    <property type="entry name" value="ALPHA_BETA HYDROLASE FOLD-3 DOMAIN-CONTAINING PROTEIN-RELATED"/>
    <property type="match status" value="1"/>
</dbReference>
<dbReference type="GeneID" id="38138099"/>
<keyword evidence="4" id="KW-1185">Reference proteome</keyword>
<gene>
    <name evidence="3" type="ORF">BDQ94DRAFT_163472</name>
</gene>
<dbReference type="EMBL" id="KZ852087">
    <property type="protein sequence ID" value="RDH27568.1"/>
    <property type="molecule type" value="Genomic_DNA"/>
</dbReference>
<reference evidence="3 4" key="1">
    <citation type="submission" date="2018-07" db="EMBL/GenBank/DDBJ databases">
        <title>The genomes of Aspergillus section Nigri reveals drivers in fungal speciation.</title>
        <authorList>
            <consortium name="DOE Joint Genome Institute"/>
            <person name="Vesth T.C."/>
            <person name="Nybo J."/>
            <person name="Theobald S."/>
            <person name="Brandl J."/>
            <person name="Frisvad J.C."/>
            <person name="Nielsen K.F."/>
            <person name="Lyhne E.K."/>
            <person name="Kogle M.E."/>
            <person name="Kuo A."/>
            <person name="Riley R."/>
            <person name="Clum A."/>
            <person name="Nolan M."/>
            <person name="Lipzen A."/>
            <person name="Salamov A."/>
            <person name="Henrissat B."/>
            <person name="Wiebenga A."/>
            <person name="De vries R.P."/>
            <person name="Grigoriev I.V."/>
            <person name="Mortensen U.H."/>
            <person name="Andersen M.R."/>
            <person name="Baker S.E."/>
        </authorList>
    </citation>
    <scope>NUCLEOTIDE SEQUENCE [LARGE SCALE GENOMIC DNA]</scope>
    <source>
        <strain evidence="3 4">CBS 139.54b</strain>
    </source>
</reference>
<dbReference type="PANTHER" id="PTHR48081">
    <property type="entry name" value="AB HYDROLASE SUPERFAMILY PROTEIN C4A8.06C"/>
    <property type="match status" value="1"/>
</dbReference>
<evidence type="ECO:0000259" key="2">
    <source>
        <dbReference type="Pfam" id="PF07859"/>
    </source>
</evidence>
<feature type="domain" description="Alpha/beta hydrolase fold-3" evidence="2">
    <location>
        <begin position="92"/>
        <end position="323"/>
    </location>
</feature>
<proteinExistence type="predicted"/>
<name>A0A3F3PL40_9EURO</name>
<protein>
    <submittedName>
        <fullName evidence="3">Alpha/Beta hydrolase protein</fullName>
    </submittedName>
</protein>
<accession>A0A3F3PL40</accession>
<dbReference type="SUPFAM" id="SSF53474">
    <property type="entry name" value="alpha/beta-Hydrolases"/>
    <property type="match status" value="1"/>
</dbReference>
<dbReference type="InterPro" id="IPR029058">
    <property type="entry name" value="AB_hydrolase_fold"/>
</dbReference>
<dbReference type="InterPro" id="IPR050300">
    <property type="entry name" value="GDXG_lipolytic_enzyme"/>
</dbReference>
<evidence type="ECO:0000313" key="3">
    <source>
        <dbReference type="EMBL" id="RDH27568.1"/>
    </source>
</evidence>
<dbReference type="GO" id="GO:0016787">
    <property type="term" value="F:hydrolase activity"/>
    <property type="evidence" value="ECO:0007669"/>
    <property type="project" value="UniProtKB-KW"/>
</dbReference>
<dbReference type="RefSeq" id="XP_026620590.1">
    <property type="nucleotide sequence ID" value="XM_026769743.1"/>
</dbReference>
<dbReference type="Pfam" id="PF07859">
    <property type="entry name" value="Abhydrolase_3"/>
    <property type="match status" value="1"/>
</dbReference>
<sequence>MDFSEYTGPSEEWLALEATLPPPPLGLPIEELKAVNNARREQDAAEAMNKLGLHQIVNLQDHTIPTRDGNIIEARSYRPTGVDRNQPLPVYLHFHGGGFVFGTLSSEDATCAQIVATLAEQSTFVVVVNVNYRHTPEHKYPVAWNDAEDAFFWVHDHVGEIGGDSERLVIGGISAGAWLTASLTLEQQLREPGDLAARPRIKGQVLMIPVLVHHDCYEPQLMRLRDPNTSSWVTNRDAPILPRRTMEFYTSLLGIGASREIKGNLRLNPGNATAEQVTGLPPTTFGVAGLDPLRDEGLLYADLLSRNGVPTQTNVFRGVPHGFRRYGEKLSVCEHWDRIMVEGIKFALSDPTPGKFEIHAF</sequence>
<dbReference type="Proteomes" id="UP000253729">
    <property type="component" value="Unassembled WGS sequence"/>
</dbReference>
<dbReference type="STRING" id="1341132.A0A3F3PL40"/>
<keyword evidence="1 3" id="KW-0378">Hydrolase</keyword>
<evidence type="ECO:0000313" key="4">
    <source>
        <dbReference type="Proteomes" id="UP000253729"/>
    </source>
</evidence>
<dbReference type="InterPro" id="IPR013094">
    <property type="entry name" value="AB_hydrolase_3"/>
</dbReference>
<dbReference type="Gene3D" id="3.40.50.1820">
    <property type="entry name" value="alpha/beta hydrolase"/>
    <property type="match status" value="1"/>
</dbReference>
<organism evidence="3 4">
    <name type="scientific">Aspergillus welwitschiae</name>
    <dbReference type="NCBI Taxonomy" id="1341132"/>
    <lineage>
        <taxon>Eukaryota</taxon>
        <taxon>Fungi</taxon>
        <taxon>Dikarya</taxon>
        <taxon>Ascomycota</taxon>
        <taxon>Pezizomycotina</taxon>
        <taxon>Eurotiomycetes</taxon>
        <taxon>Eurotiomycetidae</taxon>
        <taxon>Eurotiales</taxon>
        <taxon>Aspergillaceae</taxon>
        <taxon>Aspergillus</taxon>
        <taxon>Aspergillus subgen. Circumdati</taxon>
    </lineage>
</organism>